<dbReference type="EMBL" id="KK365133">
    <property type="protein sequence ID" value="KCZ82039.1"/>
    <property type="molecule type" value="Genomic_DNA"/>
</dbReference>
<name>A0A059F4Z4_9MICR</name>
<sequence>MKIQYFSSSFILFILRGKCISMNMNYFTIGYITLWMKTAIMHDINPLKRVVSLNQYEVHSTTNSNSDDINGGTIDFDRQRSDSVDLQGYMPSTSKYDNGSKQDMYQNNKKMSHFSSYKVSRDRSNFPISANPMQKSLNITTHNSDYLINQKSRTYANFGIENNTPFQYDAKFADHERILRLKMRYLDNLLKSRDVPGFIVKEIDFLNKELESLDIESFKNKLRGFLERKSQQSRRIYKNIFLIFETEILLKFDYKFYDAIVFLIFYDFFSLNFRRIKVSKDKDLYLGIHNNEINTSDLILYPFRLLLANWKVSEKYEFGYEMYDKLIELFIEEHKKLPHNVITTGKRFVAFKYVIISDLCLFLMRH</sequence>
<evidence type="ECO:0000313" key="2">
    <source>
        <dbReference type="Proteomes" id="UP000030655"/>
    </source>
</evidence>
<reference evidence="2" key="1">
    <citation type="submission" date="2013-02" db="EMBL/GenBank/DDBJ databases">
        <authorList>
            <consortium name="The Broad Institute Genome Sequencing Platform"/>
            <person name="Cuomo C."/>
            <person name="Becnel J."/>
            <person name="Sanscrainte N."/>
            <person name="Walker B."/>
            <person name="Young S.K."/>
            <person name="Zeng Q."/>
            <person name="Gargeya S."/>
            <person name="Fitzgerald M."/>
            <person name="Haas B."/>
            <person name="Abouelleil A."/>
            <person name="Alvarado L."/>
            <person name="Arachchi H.M."/>
            <person name="Berlin A.M."/>
            <person name="Chapman S.B."/>
            <person name="Dewar J."/>
            <person name="Goldberg J."/>
            <person name="Griggs A."/>
            <person name="Gujja S."/>
            <person name="Hansen M."/>
            <person name="Howarth C."/>
            <person name="Imamovic A."/>
            <person name="Larimer J."/>
            <person name="McCowan C."/>
            <person name="Murphy C."/>
            <person name="Neiman D."/>
            <person name="Pearson M."/>
            <person name="Priest M."/>
            <person name="Roberts A."/>
            <person name="Saif S."/>
            <person name="Shea T."/>
            <person name="Sisk P."/>
            <person name="Sykes S."/>
            <person name="Wortman J."/>
            <person name="Nusbaum C."/>
            <person name="Birren B."/>
        </authorList>
    </citation>
    <scope>NUCLEOTIDE SEQUENCE [LARGE SCALE GENOMIC DNA]</scope>
    <source>
        <strain evidence="2">PRA339</strain>
    </source>
</reference>
<protein>
    <submittedName>
        <fullName evidence="1">Uncharacterized protein</fullName>
    </submittedName>
</protein>
<proteinExistence type="predicted"/>
<evidence type="ECO:0000313" key="1">
    <source>
        <dbReference type="EMBL" id="KCZ82039.1"/>
    </source>
</evidence>
<gene>
    <name evidence="1" type="ORF">H312_00521</name>
</gene>
<keyword evidence="2" id="KW-1185">Reference proteome</keyword>
<dbReference type="Proteomes" id="UP000030655">
    <property type="component" value="Unassembled WGS sequence"/>
</dbReference>
<organism evidence="1 2">
    <name type="scientific">Anncaliia algerae PRA339</name>
    <dbReference type="NCBI Taxonomy" id="1288291"/>
    <lineage>
        <taxon>Eukaryota</taxon>
        <taxon>Fungi</taxon>
        <taxon>Fungi incertae sedis</taxon>
        <taxon>Microsporidia</taxon>
        <taxon>Tubulinosematoidea</taxon>
        <taxon>Tubulinosematidae</taxon>
        <taxon>Anncaliia</taxon>
    </lineage>
</organism>
<accession>A0A059F4Z4</accession>
<dbReference type="HOGENOM" id="CLU_935529_0_0_1"/>
<dbReference type="OrthoDB" id="10308846at2759"/>
<dbReference type="VEuPathDB" id="MicrosporidiaDB:H312_00521"/>
<reference evidence="1 2" key="2">
    <citation type="submission" date="2014-03" db="EMBL/GenBank/DDBJ databases">
        <title>The Genome Sequence of Anncaliia algerae insect isolate PRA339.</title>
        <authorList>
            <consortium name="The Broad Institute Genome Sequencing Platform"/>
            <consortium name="The Broad Institute Genome Sequencing Center for Infectious Disease"/>
            <person name="Cuomo C."/>
            <person name="Becnel J."/>
            <person name="Sanscrainte N."/>
            <person name="Walker B."/>
            <person name="Young S.K."/>
            <person name="Zeng Q."/>
            <person name="Gargeya S."/>
            <person name="Fitzgerald M."/>
            <person name="Haas B."/>
            <person name="Abouelleil A."/>
            <person name="Alvarado L."/>
            <person name="Arachchi H.M."/>
            <person name="Berlin A.M."/>
            <person name="Chapman S.B."/>
            <person name="Dewar J."/>
            <person name="Goldberg J."/>
            <person name="Griggs A."/>
            <person name="Gujja S."/>
            <person name="Hansen M."/>
            <person name="Howarth C."/>
            <person name="Imamovic A."/>
            <person name="Larimer J."/>
            <person name="McCowan C."/>
            <person name="Murphy C."/>
            <person name="Neiman D."/>
            <person name="Pearson M."/>
            <person name="Priest M."/>
            <person name="Roberts A."/>
            <person name="Saif S."/>
            <person name="Shea T."/>
            <person name="Sisk P."/>
            <person name="Sykes S."/>
            <person name="Wortman J."/>
            <person name="Nusbaum C."/>
            <person name="Birren B."/>
        </authorList>
    </citation>
    <scope>NUCLEOTIDE SEQUENCE [LARGE SCALE GENOMIC DNA]</scope>
    <source>
        <strain evidence="1 2">PRA339</strain>
    </source>
</reference>
<dbReference type="AlphaFoldDB" id="A0A059F4Z4"/>